<accession>A0A6N7J0Q6</accession>
<keyword evidence="2" id="KW-1185">Reference proteome</keyword>
<evidence type="ECO:0000313" key="2">
    <source>
        <dbReference type="Proteomes" id="UP000460257"/>
    </source>
</evidence>
<dbReference type="EMBL" id="VOGC01000004">
    <property type="protein sequence ID" value="MQN01197.1"/>
    <property type="molecule type" value="Genomic_DNA"/>
</dbReference>
<dbReference type="Proteomes" id="UP000460257">
    <property type="component" value="Unassembled WGS sequence"/>
</dbReference>
<name>A0A6N7J0Q6_9FIRM</name>
<organism evidence="1 2">
    <name type="scientific">Candidatus Weimeria bifida</name>
    <dbReference type="NCBI Taxonomy" id="2599074"/>
    <lineage>
        <taxon>Bacteria</taxon>
        <taxon>Bacillati</taxon>
        <taxon>Bacillota</taxon>
        <taxon>Clostridia</taxon>
        <taxon>Lachnospirales</taxon>
        <taxon>Lachnospiraceae</taxon>
        <taxon>Candidatus Weimeria</taxon>
    </lineage>
</organism>
<comment type="caution">
    <text evidence="1">The sequence shown here is derived from an EMBL/GenBank/DDBJ whole genome shotgun (WGS) entry which is preliminary data.</text>
</comment>
<proteinExistence type="predicted"/>
<protein>
    <submittedName>
        <fullName evidence="1">Uncharacterized protein</fullName>
    </submittedName>
</protein>
<gene>
    <name evidence="1" type="ORF">FRC54_04515</name>
</gene>
<reference evidence="1" key="1">
    <citation type="journal article" date="2020" name="Appl. Environ. Microbiol.">
        <title>Medium-Chain Fatty Acid Synthesis by 'Candidatus Weimeria bifida' gen. nov., sp. nov., and 'Candidatus Pseudoramibacter fermentans' sp. nov.</title>
        <authorList>
            <person name="Scarborough M.J."/>
            <person name="Myers K.S."/>
            <person name="Donohue T.J."/>
            <person name="Noguera D.R."/>
        </authorList>
    </citation>
    <scope>NUCLEOTIDE SEQUENCE</scope>
    <source>
        <strain evidence="1">LCO1.1</strain>
    </source>
</reference>
<sequence>MNLNDRQTAYMNGFKDGIIYYDEIDYSSSDTKIVNLKTYNLKTGKTNTLFQFERGYGIAGKILYISNKWMIIHESRPMDSSDGSGFLDGVNRQLTVMSPADKRHRVIVKYFVS</sequence>
<evidence type="ECO:0000313" key="1">
    <source>
        <dbReference type="EMBL" id="MQN01197.1"/>
    </source>
</evidence>
<dbReference type="AlphaFoldDB" id="A0A6N7J0Q6"/>